<accession>F1YP86</accession>
<dbReference type="SUPFAM" id="SSF46689">
    <property type="entry name" value="Homeodomain-like"/>
    <property type="match status" value="2"/>
</dbReference>
<dbReference type="GO" id="GO:0043565">
    <property type="term" value="F:sequence-specific DNA binding"/>
    <property type="evidence" value="ECO:0007669"/>
    <property type="project" value="InterPro"/>
</dbReference>
<feature type="region of interest" description="Disordered" evidence="3">
    <location>
        <begin position="302"/>
        <end position="322"/>
    </location>
</feature>
<dbReference type="PANTHER" id="PTHR43130">
    <property type="entry name" value="ARAC-FAMILY TRANSCRIPTIONAL REGULATOR"/>
    <property type="match status" value="1"/>
</dbReference>
<dbReference type="InterPro" id="IPR052158">
    <property type="entry name" value="INH-QAR"/>
</dbReference>
<evidence type="ECO:0000256" key="1">
    <source>
        <dbReference type="ARBA" id="ARBA00023015"/>
    </source>
</evidence>
<dbReference type="GO" id="GO:0003700">
    <property type="term" value="F:DNA-binding transcription factor activity"/>
    <property type="evidence" value="ECO:0007669"/>
    <property type="project" value="InterPro"/>
</dbReference>
<dbReference type="STRING" id="644548.SCNU_18677"/>
<dbReference type="SMART" id="SM00342">
    <property type="entry name" value="HTH_ARAC"/>
    <property type="match status" value="1"/>
</dbReference>
<dbReference type="InterPro" id="IPR009057">
    <property type="entry name" value="Homeodomain-like_sf"/>
</dbReference>
<dbReference type="PANTHER" id="PTHR43130:SF3">
    <property type="entry name" value="HTH-TYPE TRANSCRIPTIONAL REGULATOR RV1931C"/>
    <property type="match status" value="1"/>
</dbReference>
<dbReference type="eggNOG" id="COG4977">
    <property type="taxonomic scope" value="Bacteria"/>
</dbReference>
<evidence type="ECO:0000256" key="2">
    <source>
        <dbReference type="ARBA" id="ARBA00023163"/>
    </source>
</evidence>
<organism evidence="5 6">
    <name type="scientific">Gordonia neofelifaecis NRRL B-59395</name>
    <dbReference type="NCBI Taxonomy" id="644548"/>
    <lineage>
        <taxon>Bacteria</taxon>
        <taxon>Bacillati</taxon>
        <taxon>Actinomycetota</taxon>
        <taxon>Actinomycetes</taxon>
        <taxon>Mycobacteriales</taxon>
        <taxon>Gordoniaceae</taxon>
        <taxon>Gordonia</taxon>
    </lineage>
</organism>
<dbReference type="CDD" id="cd03137">
    <property type="entry name" value="GATase1_AraC_1"/>
    <property type="match status" value="1"/>
</dbReference>
<dbReference type="SUPFAM" id="SSF52317">
    <property type="entry name" value="Class I glutamine amidotransferase-like"/>
    <property type="match status" value="1"/>
</dbReference>
<dbReference type="Gene3D" id="3.40.50.880">
    <property type="match status" value="1"/>
</dbReference>
<reference evidence="5 6" key="1">
    <citation type="journal article" date="2011" name="J. Bacteriol.">
        <title>Draft Genome Sequence of Gordonia neofelifaecis NRRL B-59395, a Cholesterol-Degrading Actinomycete.</title>
        <authorList>
            <person name="Ge F."/>
            <person name="Li W."/>
            <person name="Chen G."/>
            <person name="Liu Y."/>
            <person name="Zhang G."/>
            <person name="Yong B."/>
            <person name="Wang Q."/>
            <person name="Wang N."/>
            <person name="Huang Z."/>
            <person name="Li W."/>
            <person name="Wang J."/>
            <person name="Wu C."/>
            <person name="Xie Q."/>
            <person name="Liu G."/>
        </authorList>
    </citation>
    <scope>NUCLEOTIDE SEQUENCE [LARGE SCALE GENOMIC DNA]</scope>
    <source>
        <strain evidence="5 6">NRRL B-59395</strain>
    </source>
</reference>
<dbReference type="InterPro" id="IPR018060">
    <property type="entry name" value="HTH_AraC"/>
</dbReference>
<evidence type="ECO:0000259" key="4">
    <source>
        <dbReference type="PROSITE" id="PS01124"/>
    </source>
</evidence>
<keyword evidence="2" id="KW-0804">Transcription</keyword>
<keyword evidence="1" id="KW-0805">Transcription regulation</keyword>
<dbReference type="EMBL" id="AEUD01000022">
    <property type="protein sequence ID" value="EGD53481.1"/>
    <property type="molecule type" value="Genomic_DNA"/>
</dbReference>
<protein>
    <submittedName>
        <fullName evidence="5">Transcriptional regulator, AraC family protein</fullName>
    </submittedName>
</protein>
<evidence type="ECO:0000256" key="3">
    <source>
        <dbReference type="SAM" id="MobiDB-lite"/>
    </source>
</evidence>
<comment type="caution">
    <text evidence="5">The sequence shown here is derived from an EMBL/GenBank/DDBJ whole genome shotgun (WGS) entry which is preliminary data.</text>
</comment>
<dbReference type="Pfam" id="PF12833">
    <property type="entry name" value="HTH_18"/>
    <property type="match status" value="1"/>
</dbReference>
<dbReference type="InterPro" id="IPR029062">
    <property type="entry name" value="Class_I_gatase-like"/>
</dbReference>
<evidence type="ECO:0000313" key="6">
    <source>
        <dbReference type="Proteomes" id="UP000035065"/>
    </source>
</evidence>
<dbReference type="AlphaFoldDB" id="F1YP86"/>
<dbReference type="InterPro" id="IPR002818">
    <property type="entry name" value="DJ-1/PfpI"/>
</dbReference>
<dbReference type="Proteomes" id="UP000035065">
    <property type="component" value="Unassembled WGS sequence"/>
</dbReference>
<dbReference type="Pfam" id="PF01965">
    <property type="entry name" value="DJ-1_PfpI"/>
    <property type="match status" value="1"/>
</dbReference>
<proteinExistence type="predicted"/>
<evidence type="ECO:0000313" key="5">
    <source>
        <dbReference type="EMBL" id="EGD53481.1"/>
    </source>
</evidence>
<dbReference type="RefSeq" id="WP_009680928.1">
    <property type="nucleotide sequence ID" value="NZ_AEUD01000022.1"/>
</dbReference>
<dbReference type="PROSITE" id="PS01124">
    <property type="entry name" value="HTH_ARAC_FAMILY_2"/>
    <property type="match status" value="1"/>
</dbReference>
<dbReference type="Gene3D" id="1.10.10.60">
    <property type="entry name" value="Homeodomain-like"/>
    <property type="match status" value="1"/>
</dbReference>
<keyword evidence="6" id="KW-1185">Reference proteome</keyword>
<name>F1YP86_9ACTN</name>
<gene>
    <name evidence="5" type="ORF">SCNU_18677</name>
</gene>
<feature type="domain" description="HTH araC/xylS-type" evidence="4">
    <location>
        <begin position="216"/>
        <end position="314"/>
    </location>
</feature>
<dbReference type="OrthoDB" id="3992151at2"/>
<sequence>MHVVAVLLLEPLIGFDATIAPMCFGKATDDDGRPLYEVVTCSVDGGPVMTTNGYAIAPQSDASVLARADTVIVPGNRQPQIRMEGVLPETVRDALSLIRPGTRLVSICTGAFTLAAAGALDGRRVTTHWQAGGDLARLHPAVDLVEHVLFVDDGDVLTSAGVASGLDLCLYIIRGDHGTAVANRVARYAVIPPAREGMQAQFVDRPVPSSGAGSTAATRAWATANPSDNLSVERLARRADMSPRTFNRRFREETGETPGAWVQRLRLDHARELLERTDLSIDDVAERSGLGSGASLRTLLRRDTGMPPSTYRRLFQTPTAAG</sequence>